<dbReference type="EMBL" id="MU273755">
    <property type="protein sequence ID" value="KAI0028416.1"/>
    <property type="molecule type" value="Genomic_DNA"/>
</dbReference>
<evidence type="ECO:0000313" key="1">
    <source>
        <dbReference type="EMBL" id="KAI0028416.1"/>
    </source>
</evidence>
<accession>A0ACB8QAX9</accession>
<evidence type="ECO:0000313" key="2">
    <source>
        <dbReference type="Proteomes" id="UP000814128"/>
    </source>
</evidence>
<reference evidence="1" key="2">
    <citation type="journal article" date="2022" name="New Phytol.">
        <title>Evolutionary transition to the ectomycorrhizal habit in the genomes of a hyperdiverse lineage of mushroom-forming fungi.</title>
        <authorList>
            <person name="Looney B."/>
            <person name="Miyauchi S."/>
            <person name="Morin E."/>
            <person name="Drula E."/>
            <person name="Courty P.E."/>
            <person name="Kohler A."/>
            <person name="Kuo A."/>
            <person name="LaButti K."/>
            <person name="Pangilinan J."/>
            <person name="Lipzen A."/>
            <person name="Riley R."/>
            <person name="Andreopoulos W."/>
            <person name="He G."/>
            <person name="Johnson J."/>
            <person name="Nolan M."/>
            <person name="Tritt A."/>
            <person name="Barry K.W."/>
            <person name="Grigoriev I.V."/>
            <person name="Nagy L.G."/>
            <person name="Hibbett D."/>
            <person name="Henrissat B."/>
            <person name="Matheny P.B."/>
            <person name="Labbe J."/>
            <person name="Martin F.M."/>
        </authorList>
    </citation>
    <scope>NUCLEOTIDE SEQUENCE</scope>
    <source>
        <strain evidence="1">EC-137</strain>
    </source>
</reference>
<proteinExistence type="predicted"/>
<organism evidence="1 2">
    <name type="scientific">Vararia minispora EC-137</name>
    <dbReference type="NCBI Taxonomy" id="1314806"/>
    <lineage>
        <taxon>Eukaryota</taxon>
        <taxon>Fungi</taxon>
        <taxon>Dikarya</taxon>
        <taxon>Basidiomycota</taxon>
        <taxon>Agaricomycotina</taxon>
        <taxon>Agaricomycetes</taxon>
        <taxon>Russulales</taxon>
        <taxon>Lachnocladiaceae</taxon>
        <taxon>Vararia</taxon>
    </lineage>
</organism>
<protein>
    <submittedName>
        <fullName evidence="1">Uncharacterized protein</fullName>
    </submittedName>
</protein>
<sequence length="149" mass="15361">MGRPFRPVASNPRPREKPSKPAQTQGLIRKAGARIDRLVPTIEQASSAPIGAIGGQLPPSNIHPPPSTVSIVSTNDTAASVEHVVAPAPSPGTRMASSASPAASTAVRSAAPPQCHVVSPSPSPVADGSARDARSASFFRLIIRLFCFL</sequence>
<gene>
    <name evidence="1" type="ORF">K488DRAFT_89764</name>
</gene>
<comment type="caution">
    <text evidence="1">The sequence shown here is derived from an EMBL/GenBank/DDBJ whole genome shotgun (WGS) entry which is preliminary data.</text>
</comment>
<dbReference type="Proteomes" id="UP000814128">
    <property type="component" value="Unassembled WGS sequence"/>
</dbReference>
<reference evidence="1" key="1">
    <citation type="submission" date="2021-02" db="EMBL/GenBank/DDBJ databases">
        <authorList>
            <consortium name="DOE Joint Genome Institute"/>
            <person name="Ahrendt S."/>
            <person name="Looney B.P."/>
            <person name="Miyauchi S."/>
            <person name="Morin E."/>
            <person name="Drula E."/>
            <person name="Courty P.E."/>
            <person name="Chicoki N."/>
            <person name="Fauchery L."/>
            <person name="Kohler A."/>
            <person name="Kuo A."/>
            <person name="Labutti K."/>
            <person name="Pangilinan J."/>
            <person name="Lipzen A."/>
            <person name="Riley R."/>
            <person name="Andreopoulos W."/>
            <person name="He G."/>
            <person name="Johnson J."/>
            <person name="Barry K.W."/>
            <person name="Grigoriev I.V."/>
            <person name="Nagy L."/>
            <person name="Hibbett D."/>
            <person name="Henrissat B."/>
            <person name="Matheny P.B."/>
            <person name="Labbe J."/>
            <person name="Martin F."/>
        </authorList>
    </citation>
    <scope>NUCLEOTIDE SEQUENCE</scope>
    <source>
        <strain evidence="1">EC-137</strain>
    </source>
</reference>
<keyword evidence="2" id="KW-1185">Reference proteome</keyword>
<name>A0ACB8QAX9_9AGAM</name>